<evidence type="ECO:0000256" key="1">
    <source>
        <dbReference type="SAM" id="MobiDB-lite"/>
    </source>
</evidence>
<dbReference type="AlphaFoldDB" id="A0A0A9C9Z6"/>
<dbReference type="EMBL" id="GBRH01227680">
    <property type="protein sequence ID" value="JAD70215.1"/>
    <property type="molecule type" value="Transcribed_RNA"/>
</dbReference>
<sequence>MLLFSPSVWPHATLLHVQNLTSPTERAQKKKELGGPLVSELY</sequence>
<feature type="region of interest" description="Disordered" evidence="1">
    <location>
        <begin position="22"/>
        <end position="42"/>
    </location>
</feature>
<evidence type="ECO:0000313" key="2">
    <source>
        <dbReference type="EMBL" id="JAD70215.1"/>
    </source>
</evidence>
<organism evidence="2">
    <name type="scientific">Arundo donax</name>
    <name type="common">Giant reed</name>
    <name type="synonym">Donax arundinaceus</name>
    <dbReference type="NCBI Taxonomy" id="35708"/>
    <lineage>
        <taxon>Eukaryota</taxon>
        <taxon>Viridiplantae</taxon>
        <taxon>Streptophyta</taxon>
        <taxon>Embryophyta</taxon>
        <taxon>Tracheophyta</taxon>
        <taxon>Spermatophyta</taxon>
        <taxon>Magnoliopsida</taxon>
        <taxon>Liliopsida</taxon>
        <taxon>Poales</taxon>
        <taxon>Poaceae</taxon>
        <taxon>PACMAD clade</taxon>
        <taxon>Arundinoideae</taxon>
        <taxon>Arundineae</taxon>
        <taxon>Arundo</taxon>
    </lineage>
</organism>
<proteinExistence type="predicted"/>
<reference evidence="2" key="2">
    <citation type="journal article" date="2015" name="Data Brief">
        <title>Shoot transcriptome of the giant reed, Arundo donax.</title>
        <authorList>
            <person name="Barrero R.A."/>
            <person name="Guerrero F.D."/>
            <person name="Moolhuijzen P."/>
            <person name="Goolsby J.A."/>
            <person name="Tidwell J."/>
            <person name="Bellgard S.E."/>
            <person name="Bellgard M.I."/>
        </authorList>
    </citation>
    <scope>NUCLEOTIDE SEQUENCE</scope>
    <source>
        <tissue evidence="2">Shoot tissue taken approximately 20 cm above the soil surface</tissue>
    </source>
</reference>
<accession>A0A0A9C9Z6</accession>
<reference evidence="2" key="1">
    <citation type="submission" date="2014-09" db="EMBL/GenBank/DDBJ databases">
        <authorList>
            <person name="Magalhaes I.L.F."/>
            <person name="Oliveira U."/>
            <person name="Santos F.R."/>
            <person name="Vidigal T.H.D.A."/>
            <person name="Brescovit A.D."/>
            <person name="Santos A.J."/>
        </authorList>
    </citation>
    <scope>NUCLEOTIDE SEQUENCE</scope>
    <source>
        <tissue evidence="2">Shoot tissue taken approximately 20 cm above the soil surface</tissue>
    </source>
</reference>
<protein>
    <submittedName>
        <fullName evidence="2">Uncharacterized protein</fullName>
    </submittedName>
</protein>
<name>A0A0A9C9Z6_ARUDO</name>